<keyword evidence="3 6" id="KW-1133">Transmembrane helix</keyword>
<feature type="compositionally biased region" description="Acidic residues" evidence="5">
    <location>
        <begin position="571"/>
        <end position="581"/>
    </location>
</feature>
<feature type="transmembrane region" description="Helical" evidence="6">
    <location>
        <begin position="160"/>
        <end position="180"/>
    </location>
</feature>
<sequence length="637" mass="73105">MTVGANLPRMRPIKIRRRLYEFYTAPITTFWAWTLSFCLFLCALTYVLLVRTPPKPSWLEWLLFAYVIAFGMEHLRKFLMSEMEPLGQKIKYFFYSYWNTVTTIAVITFIIGFAMRTFGVISSGRVVLACNSVLWTMKLLDYMSVHPRLGPYITMAGKMILNMSYIIVMLVVSLLAFGLARQSITFPNEDWHWLLVRNIFYKPYFMLYGEVYADEIDNCGDEAWDAHLEKGLPITNSTFGDTCVPGYWIPPVLMTFFLLVANILLMSMLIAIFNHIFDQTDEIAQQIWLFQRYRQVMEYESTPFIPPPFTPISHAALAIRYIKVKVKSIFNEKSGNRDRKIFDFSLKLFLNDDQVEKLHDFEEDCMDDLAREKELRKRTSNEERILRTAERTDMILNRLNDIASKEVTTRETVTELDNRLLAIEKTQGEILDCLRTIMTAQMSSIILPDEKICVDTALVVSDADLTEGVHPGPVGQRRHRTNTVCGLTGPHGSVEDPALLSPRPNERRYGSMLSLDPSNMPQAKLIGSVRRQRHGEYTSITDSISIQRDDRARRQRRSMSNDHQENHSGVIEEEELADCELTDVLTEGEAQDSDDGRDGHFEESTDGSKIFMSLSIVDEQNSPHPSPRAPSNSSAHC</sequence>
<organism evidence="10">
    <name type="scientific">Nippostrongylus brasiliensis</name>
    <name type="common">Rat hookworm</name>
    <dbReference type="NCBI Taxonomy" id="27835"/>
    <lineage>
        <taxon>Eukaryota</taxon>
        <taxon>Metazoa</taxon>
        <taxon>Ecdysozoa</taxon>
        <taxon>Nematoda</taxon>
        <taxon>Chromadorea</taxon>
        <taxon>Rhabditida</taxon>
        <taxon>Rhabditina</taxon>
        <taxon>Rhabditomorpha</taxon>
        <taxon>Strongyloidea</taxon>
        <taxon>Heligmosomidae</taxon>
        <taxon>Nippostrongylus</taxon>
    </lineage>
</organism>
<dbReference type="InterPro" id="IPR005821">
    <property type="entry name" value="Ion_trans_dom"/>
</dbReference>
<dbReference type="Proteomes" id="UP000271162">
    <property type="component" value="Unassembled WGS sequence"/>
</dbReference>
<keyword evidence="4 6" id="KW-0472">Membrane</keyword>
<accession>A0A0N4XCY6</accession>
<evidence type="ECO:0000256" key="3">
    <source>
        <dbReference type="ARBA" id="ARBA00022989"/>
    </source>
</evidence>
<dbReference type="GO" id="GO:0030001">
    <property type="term" value="P:metal ion transport"/>
    <property type="evidence" value="ECO:0007669"/>
    <property type="project" value="TreeGrafter"/>
</dbReference>
<gene>
    <name evidence="8" type="ORF">NBR_LOCUS343</name>
</gene>
<dbReference type="OMA" id="FLMSEME"/>
<dbReference type="GO" id="GO:0005261">
    <property type="term" value="F:monoatomic cation channel activity"/>
    <property type="evidence" value="ECO:0007669"/>
    <property type="project" value="TreeGrafter"/>
</dbReference>
<protein>
    <submittedName>
        <fullName evidence="10">Ion_trans domain-containing protein</fullName>
    </submittedName>
</protein>
<keyword evidence="9" id="KW-1185">Reference proteome</keyword>
<reference evidence="10" key="1">
    <citation type="submission" date="2017-02" db="UniProtKB">
        <authorList>
            <consortium name="WormBaseParasite"/>
        </authorList>
    </citation>
    <scope>IDENTIFICATION</scope>
</reference>
<dbReference type="AlphaFoldDB" id="A0A0N4XCY6"/>
<dbReference type="InterPro" id="IPR050927">
    <property type="entry name" value="TRPM"/>
</dbReference>
<comment type="subcellular location">
    <subcellularLocation>
        <location evidence="1">Membrane</location>
        <topology evidence="1">Multi-pass membrane protein</topology>
    </subcellularLocation>
</comment>
<evidence type="ECO:0000313" key="8">
    <source>
        <dbReference type="EMBL" id="VDL62851.1"/>
    </source>
</evidence>
<feature type="compositionally biased region" description="Basic and acidic residues" evidence="5">
    <location>
        <begin position="594"/>
        <end position="603"/>
    </location>
</feature>
<feature type="transmembrane region" description="Helical" evidence="6">
    <location>
        <begin position="92"/>
        <end position="114"/>
    </location>
</feature>
<dbReference type="EMBL" id="UYSL01000123">
    <property type="protein sequence ID" value="VDL62851.1"/>
    <property type="molecule type" value="Genomic_DNA"/>
</dbReference>
<evidence type="ECO:0000256" key="5">
    <source>
        <dbReference type="SAM" id="MobiDB-lite"/>
    </source>
</evidence>
<dbReference type="STRING" id="27835.A0A0N4XCY6"/>
<dbReference type="GO" id="GO:0005886">
    <property type="term" value="C:plasma membrane"/>
    <property type="evidence" value="ECO:0007669"/>
    <property type="project" value="TreeGrafter"/>
</dbReference>
<evidence type="ECO:0000256" key="1">
    <source>
        <dbReference type="ARBA" id="ARBA00004141"/>
    </source>
</evidence>
<feature type="region of interest" description="Disordered" evidence="5">
    <location>
        <begin position="485"/>
        <end position="637"/>
    </location>
</feature>
<evidence type="ECO:0000313" key="10">
    <source>
        <dbReference type="WBParaSite" id="NBR_0000034201-mRNA-1"/>
    </source>
</evidence>
<dbReference type="WBParaSite" id="NBR_0000034201-mRNA-1">
    <property type="protein sequence ID" value="NBR_0000034201-mRNA-1"/>
    <property type="gene ID" value="NBR_0000034201"/>
</dbReference>
<evidence type="ECO:0000256" key="2">
    <source>
        <dbReference type="ARBA" id="ARBA00022692"/>
    </source>
</evidence>
<dbReference type="PANTHER" id="PTHR13800">
    <property type="entry name" value="TRANSIENT RECEPTOR POTENTIAL CATION CHANNEL, SUBFAMILY M, MEMBER 6"/>
    <property type="match status" value="1"/>
</dbReference>
<reference evidence="8 9" key="2">
    <citation type="submission" date="2018-11" db="EMBL/GenBank/DDBJ databases">
        <authorList>
            <consortium name="Pathogen Informatics"/>
        </authorList>
    </citation>
    <scope>NUCLEOTIDE SEQUENCE [LARGE SCALE GENOMIC DNA]</scope>
</reference>
<feature type="transmembrane region" description="Helical" evidence="6">
    <location>
        <begin position="61"/>
        <end position="80"/>
    </location>
</feature>
<proteinExistence type="predicted"/>
<feature type="compositionally biased region" description="Polar residues" evidence="5">
    <location>
        <begin position="618"/>
        <end position="637"/>
    </location>
</feature>
<evidence type="ECO:0000313" key="9">
    <source>
        <dbReference type="Proteomes" id="UP000271162"/>
    </source>
</evidence>
<dbReference type="Pfam" id="PF00520">
    <property type="entry name" value="Ion_trans"/>
    <property type="match status" value="1"/>
</dbReference>
<name>A0A0N4XCY6_NIPBR</name>
<evidence type="ECO:0000259" key="7">
    <source>
        <dbReference type="Pfam" id="PF00520"/>
    </source>
</evidence>
<feature type="transmembrane region" description="Helical" evidence="6">
    <location>
        <begin position="247"/>
        <end position="273"/>
    </location>
</feature>
<dbReference type="PANTHER" id="PTHR13800:SF44">
    <property type="entry name" value="TRANSIENT RECEPTOR POTENTIAL CHANNEL"/>
    <property type="match status" value="1"/>
</dbReference>
<evidence type="ECO:0000256" key="4">
    <source>
        <dbReference type="ARBA" id="ARBA00023136"/>
    </source>
</evidence>
<feature type="transmembrane region" description="Helical" evidence="6">
    <location>
        <begin position="20"/>
        <end position="49"/>
    </location>
</feature>
<keyword evidence="2 6" id="KW-0812">Transmembrane</keyword>
<feature type="domain" description="Ion transport" evidence="7">
    <location>
        <begin position="30"/>
        <end position="282"/>
    </location>
</feature>
<evidence type="ECO:0000256" key="6">
    <source>
        <dbReference type="SAM" id="Phobius"/>
    </source>
</evidence>